<evidence type="ECO:0000313" key="3">
    <source>
        <dbReference type="Proteomes" id="UP000258309"/>
    </source>
</evidence>
<proteinExistence type="predicted"/>
<feature type="non-terminal residue" evidence="2">
    <location>
        <position position="1"/>
    </location>
</feature>
<comment type="caution">
    <text evidence="2">The sequence shown here is derived from an EMBL/GenBank/DDBJ whole genome shotgun (WGS) entry which is preliminary data.</text>
</comment>
<accession>A0A3E2H359</accession>
<evidence type="ECO:0000256" key="1">
    <source>
        <dbReference type="SAM" id="MobiDB-lite"/>
    </source>
</evidence>
<organism evidence="2 3">
    <name type="scientific">Scytalidium lignicola</name>
    <name type="common">Hyphomycete</name>
    <dbReference type="NCBI Taxonomy" id="5539"/>
    <lineage>
        <taxon>Eukaryota</taxon>
        <taxon>Fungi</taxon>
        <taxon>Dikarya</taxon>
        <taxon>Ascomycota</taxon>
        <taxon>Pezizomycotina</taxon>
        <taxon>Leotiomycetes</taxon>
        <taxon>Leotiomycetes incertae sedis</taxon>
        <taxon>Scytalidium</taxon>
    </lineage>
</organism>
<feature type="region of interest" description="Disordered" evidence="1">
    <location>
        <begin position="70"/>
        <end position="103"/>
    </location>
</feature>
<evidence type="ECO:0000313" key="2">
    <source>
        <dbReference type="EMBL" id="RFU27443.1"/>
    </source>
</evidence>
<name>A0A3E2H359_SCYLI</name>
<dbReference type="EMBL" id="NCSJ02000206">
    <property type="protein sequence ID" value="RFU27443.1"/>
    <property type="molecule type" value="Genomic_DNA"/>
</dbReference>
<reference evidence="2 3" key="1">
    <citation type="submission" date="2018-05" db="EMBL/GenBank/DDBJ databases">
        <title>Draft genome sequence of Scytalidium lignicola DSM 105466, a ubiquitous saprotrophic fungus.</title>
        <authorList>
            <person name="Buettner E."/>
            <person name="Gebauer A.M."/>
            <person name="Hofrichter M."/>
            <person name="Liers C."/>
            <person name="Kellner H."/>
        </authorList>
    </citation>
    <scope>NUCLEOTIDE SEQUENCE [LARGE SCALE GENOMIC DNA]</scope>
    <source>
        <strain evidence="2 3">DSM 105466</strain>
    </source>
</reference>
<keyword evidence="3" id="KW-1185">Reference proteome</keyword>
<sequence length="146" mass="15978">MRRVRYANAAKKAVLTAMFPRVAYAGMARRGVWIIDGQWDRSYPAKRHPAALLRVGYQSARCSAQPIAGVAVTNDERTPGPSLTLPPDLSTDGSTDRVDAPNPLDRSLENPALLLLKSRSFVSIPLRLSFIAHKSSLMADKAHQQA</sequence>
<dbReference type="AlphaFoldDB" id="A0A3E2H359"/>
<protein>
    <submittedName>
        <fullName evidence="2">Uncharacterized protein</fullName>
    </submittedName>
</protein>
<dbReference type="Proteomes" id="UP000258309">
    <property type="component" value="Unassembled WGS sequence"/>
</dbReference>
<feature type="non-terminal residue" evidence="2">
    <location>
        <position position="146"/>
    </location>
</feature>
<gene>
    <name evidence="2" type="ORF">B7463_g8893</name>
</gene>